<accession>A0AAU8HRQ7</accession>
<feature type="region of interest" description="Disordered" evidence="1">
    <location>
        <begin position="383"/>
        <end position="426"/>
    </location>
</feature>
<dbReference type="Pfam" id="PF02810">
    <property type="entry name" value="SEC-C"/>
    <property type="match status" value="1"/>
</dbReference>
<dbReference type="AlphaFoldDB" id="A0AAU8HRQ7"/>
<sequence length="433" mass="49952">MNHHRLLTKEEIGVLNNVVENPTEGNIAILEKIKEEFMLETSDDLKSLLMDSIDAIEKSKAYPEVKPPFTLQKMLNTLTKEELTIIRQTLQIKGASKLRKKELIEVLSSKIPDALGVGFYHFDQMQFEFIKKVAKKGGVLQCRQTTFYKTFYGAFGIMFACNVDGEFCYVIPEEILPQINELAKDKELKSIIQRNTKWIRITKGLLHYYGALDFKDYFKLMEHYAGIEISNIGDLLSIIDLAEAFYGNPINRKYFYINEVNDPNRIIEEQEARRDLEFYPFSYEEVYSAGQDDFVERTPWYKKLIRFFTFNYDMPLAEAEEEANYILTEIRADSQLSEILDEIKQSVEIPNIEVTKEITSILVELNNNTRKWALKGHKPVELRTDVEGNSPSNNPNSKGVHLAVDNTKTEPKVSRNKPCPCGSGKKYKRCCGK</sequence>
<dbReference type="EMBL" id="CP159485">
    <property type="protein sequence ID" value="XCI27836.1"/>
    <property type="molecule type" value="Genomic_DNA"/>
</dbReference>
<organism evidence="2">
    <name type="scientific">Proteinivorax hydrogeniformans</name>
    <dbReference type="NCBI Taxonomy" id="1826727"/>
    <lineage>
        <taxon>Bacteria</taxon>
        <taxon>Bacillati</taxon>
        <taxon>Bacillota</taxon>
        <taxon>Clostridia</taxon>
        <taxon>Eubacteriales</taxon>
        <taxon>Proteinivoracaceae</taxon>
        <taxon>Proteinivorax</taxon>
    </lineage>
</organism>
<name>A0AAU8HRQ7_9FIRM</name>
<dbReference type="RefSeq" id="WP_353892413.1">
    <property type="nucleotide sequence ID" value="NZ_CP159485.1"/>
</dbReference>
<proteinExistence type="predicted"/>
<reference evidence="2" key="1">
    <citation type="journal article" date="2018" name="Antonie Van Leeuwenhoek">
        <title>Proteinivorax hydrogeniformans sp. nov., an anaerobic, haloalkaliphilic bacterium fermenting proteinaceous compounds with high hydrogen production.</title>
        <authorList>
            <person name="Boltyanskaya Y."/>
            <person name="Detkova E."/>
            <person name="Pimenov N."/>
            <person name="Kevbrin V."/>
        </authorList>
    </citation>
    <scope>NUCLEOTIDE SEQUENCE</scope>
    <source>
        <strain evidence="2">Z-710</strain>
    </source>
</reference>
<gene>
    <name evidence="2" type="ORF">PRVXH_001760</name>
</gene>
<dbReference type="PANTHER" id="PTHR33747">
    <property type="entry name" value="UPF0225 PROTEIN SCO1677"/>
    <property type="match status" value="1"/>
</dbReference>
<reference evidence="2" key="2">
    <citation type="submission" date="2024-06" db="EMBL/GenBank/DDBJ databases">
        <authorList>
            <person name="Petrova K.O."/>
            <person name="Toshchakov S.V."/>
            <person name="Boltjanskaja Y.V."/>
            <person name="Kevbrin V.V."/>
        </authorList>
    </citation>
    <scope>NUCLEOTIDE SEQUENCE</scope>
    <source>
        <strain evidence="2">Z-710</strain>
    </source>
</reference>
<dbReference type="SUPFAM" id="SSF103642">
    <property type="entry name" value="Sec-C motif"/>
    <property type="match status" value="1"/>
</dbReference>
<dbReference type="Gene3D" id="3.10.450.50">
    <property type="match status" value="1"/>
</dbReference>
<dbReference type="PANTHER" id="PTHR33747:SF1">
    <property type="entry name" value="ADENYLATE CYCLASE-ASSOCIATED CAP C-TERMINAL DOMAIN-CONTAINING PROTEIN"/>
    <property type="match status" value="1"/>
</dbReference>
<protein>
    <submittedName>
        <fullName evidence="2">SEC-C metal-binding domain-containing protein</fullName>
    </submittedName>
</protein>
<evidence type="ECO:0000313" key="2">
    <source>
        <dbReference type="EMBL" id="XCI27836.1"/>
    </source>
</evidence>
<evidence type="ECO:0000256" key="1">
    <source>
        <dbReference type="SAM" id="MobiDB-lite"/>
    </source>
</evidence>
<dbReference type="InterPro" id="IPR004027">
    <property type="entry name" value="SEC_C_motif"/>
</dbReference>